<dbReference type="SUPFAM" id="SSF54001">
    <property type="entry name" value="Cysteine proteinases"/>
    <property type="match status" value="1"/>
</dbReference>
<keyword evidence="3" id="KW-1185">Reference proteome</keyword>
<evidence type="ECO:0000313" key="3">
    <source>
        <dbReference type="Proteomes" id="UP000077755"/>
    </source>
</evidence>
<feature type="region of interest" description="Disordered" evidence="1">
    <location>
        <begin position="92"/>
        <end position="206"/>
    </location>
</feature>
<protein>
    <recommendedName>
        <fullName evidence="4">Ubiquitin-like protease family profile domain-containing protein</fullName>
    </recommendedName>
</protein>
<accession>A0AAF1AU19</accession>
<dbReference type="InterPro" id="IPR038765">
    <property type="entry name" value="Papain-like_cys_pep_sf"/>
</dbReference>
<sequence>MARTRGGYIVQCRRSTRLRAHSLSKFTNTADTPVDLESEDQANMNTNNRGDNRPLAKVYRRPDNKVIKATAGRNIKTLVGNKLVDEVEGDEHNCNNLVDEQDGDQDNDKQSDEDMQEGEEDSAQEDSAEDMEQDDSAQEGEEGDDDSAQEGEEGDEDSAEEEDDEQDDVLNESEEENEDEEEEDEQEEDETENQAQVNNAQPKIKITKYKRKKEAAFETHIPRKRIAGTLYPLLKFMNKDVKKTEGAKHINKKKDEVKIRISPRHFSKMAGELTKEQRDWVTRAGFALLLDFELDILPTKIAYNVLQIFDHHSISLKLKDGDINITSEDVYDVLGLPNGGHPIILASPGKYSQRIKDWHAQFTLSDQITTQMIVQVMKNQEVNDNFKLNVLLVMSNVLIGTKGASYVDKQLLQLDDNLDNLKKYNWADFLLGYLVIGMESWNRTTTTFFRGSLIFLTLLYVDRVRYKGMNLVDRQFPSYNGWTIEMLRQRQEIEVIDGVFGVGSIQPSLKEYLQKIDPSEPPKTKVNDNENGAWDTWQYWSEVDRIEKDYLKRKESTSQPPHESTQCQSPQNTQYYTPPTEAADGNVEQTEEDVLHDLRKRAEELVDIKSKFDEDLVKAREKFPDNKNFSIIGEILKEYLIPNQETGDDLGDELSPEIVASLEVVEQMDRTDIEILAEQEKDDERYVPSFSLGLDDIEKESNQNLVTPEPEPQEREKSKRTKKVGPYQKSPYVNRVIDIKERMNNEDFGYWVFLLKKKGELLDDLFRWEEVRCIKEHLLTLKPKTSVYYSVIDTWATILNDSEKYKADGSPLRLFCTIGDLIFSIDPEKKVTETYDSFASGMDKILQTFSIKKVEDVEMVCFPINKYEHYYLVCYGIKTMGYFIIDNIKREAQPKMYYSRVLEVLHSHFCNYISRNENPNLGSRVRKMKPRFVKMPWQTTDNSTDCGIFLMRHMETFKGDVKNWNTDLTEEGPTHDKQITRLRFKYNTTILSSHLNELKEPITTEAVGLYNTAEKHNIINVVLAGKVAEKFPTKKSGKRVKFAVNLISSFHEAERSSQEGPTPS</sequence>
<feature type="region of interest" description="Disordered" evidence="1">
    <location>
        <begin position="36"/>
        <end position="56"/>
    </location>
</feature>
<reference evidence="2" key="2">
    <citation type="submission" date="2022-03" db="EMBL/GenBank/DDBJ databases">
        <title>Draft title - Genomic analysis of global carrot germplasm unveils the trajectory of domestication and the origin of high carotenoid orange carrot.</title>
        <authorList>
            <person name="Iorizzo M."/>
            <person name="Ellison S."/>
            <person name="Senalik D."/>
            <person name="Macko-Podgorni A."/>
            <person name="Grzebelus D."/>
            <person name="Bostan H."/>
            <person name="Rolling W."/>
            <person name="Curaba J."/>
            <person name="Simon P."/>
        </authorList>
    </citation>
    <scope>NUCLEOTIDE SEQUENCE</scope>
    <source>
        <tissue evidence="2">Leaf</tissue>
    </source>
</reference>
<feature type="compositionally biased region" description="Acidic residues" evidence="1">
    <location>
        <begin position="113"/>
        <end position="192"/>
    </location>
</feature>
<feature type="compositionally biased region" description="Polar residues" evidence="1">
    <location>
        <begin position="557"/>
        <end position="577"/>
    </location>
</feature>
<proteinExistence type="predicted"/>
<reference evidence="2" key="1">
    <citation type="journal article" date="2016" name="Nat. Genet.">
        <title>A high-quality carrot genome assembly provides new insights into carotenoid accumulation and asterid genome evolution.</title>
        <authorList>
            <person name="Iorizzo M."/>
            <person name="Ellison S."/>
            <person name="Senalik D."/>
            <person name="Zeng P."/>
            <person name="Satapoomin P."/>
            <person name="Huang J."/>
            <person name="Bowman M."/>
            <person name="Iovene M."/>
            <person name="Sanseverino W."/>
            <person name="Cavagnaro P."/>
            <person name="Yildiz M."/>
            <person name="Macko-Podgorni A."/>
            <person name="Moranska E."/>
            <person name="Grzebelus E."/>
            <person name="Grzebelus D."/>
            <person name="Ashrafi H."/>
            <person name="Zheng Z."/>
            <person name="Cheng S."/>
            <person name="Spooner D."/>
            <person name="Van Deynze A."/>
            <person name="Simon P."/>
        </authorList>
    </citation>
    <scope>NUCLEOTIDE SEQUENCE</scope>
    <source>
        <tissue evidence="2">Leaf</tissue>
    </source>
</reference>
<evidence type="ECO:0008006" key="4">
    <source>
        <dbReference type="Google" id="ProtNLM"/>
    </source>
</evidence>
<evidence type="ECO:0000256" key="1">
    <source>
        <dbReference type="SAM" id="MobiDB-lite"/>
    </source>
</evidence>
<evidence type="ECO:0000313" key="2">
    <source>
        <dbReference type="EMBL" id="WOG93122.1"/>
    </source>
</evidence>
<name>A0AAF1AU19_DAUCS</name>
<organism evidence="2 3">
    <name type="scientific">Daucus carota subsp. sativus</name>
    <name type="common">Carrot</name>
    <dbReference type="NCBI Taxonomy" id="79200"/>
    <lineage>
        <taxon>Eukaryota</taxon>
        <taxon>Viridiplantae</taxon>
        <taxon>Streptophyta</taxon>
        <taxon>Embryophyta</taxon>
        <taxon>Tracheophyta</taxon>
        <taxon>Spermatophyta</taxon>
        <taxon>Magnoliopsida</taxon>
        <taxon>eudicotyledons</taxon>
        <taxon>Gunneridae</taxon>
        <taxon>Pentapetalae</taxon>
        <taxon>asterids</taxon>
        <taxon>campanulids</taxon>
        <taxon>Apiales</taxon>
        <taxon>Apiaceae</taxon>
        <taxon>Apioideae</taxon>
        <taxon>Scandiceae</taxon>
        <taxon>Daucinae</taxon>
        <taxon>Daucus</taxon>
        <taxon>Daucus sect. Daucus</taxon>
    </lineage>
</organism>
<gene>
    <name evidence="2" type="ORF">DCAR_0312403</name>
</gene>
<dbReference type="EMBL" id="CP093345">
    <property type="protein sequence ID" value="WOG93122.1"/>
    <property type="molecule type" value="Genomic_DNA"/>
</dbReference>
<dbReference type="AlphaFoldDB" id="A0AAF1AU19"/>
<dbReference type="PANTHER" id="PTHR34835">
    <property type="entry name" value="OS07G0283600 PROTEIN-RELATED"/>
    <property type="match status" value="1"/>
</dbReference>
<feature type="region of interest" description="Disordered" evidence="1">
    <location>
        <begin position="553"/>
        <end position="588"/>
    </location>
</feature>
<dbReference type="Proteomes" id="UP000077755">
    <property type="component" value="Chromosome 3"/>
</dbReference>
<feature type="region of interest" description="Disordered" evidence="1">
    <location>
        <begin position="701"/>
        <end position="726"/>
    </location>
</feature>
<dbReference type="Gene3D" id="3.40.395.10">
    <property type="entry name" value="Adenoviral Proteinase, Chain A"/>
    <property type="match status" value="1"/>
</dbReference>